<dbReference type="eggNOG" id="COG0314">
    <property type="taxonomic scope" value="Bacteria"/>
</dbReference>
<accession>M3UT99</accession>
<dbReference type="InterPro" id="IPR003448">
    <property type="entry name" value="Mopterin_biosynth_MoaE"/>
</dbReference>
<gene>
    <name evidence="1" type="primary">moaE</name>
    <name evidence="1" type="ORF">GM1_003_02910</name>
</gene>
<organism evidence="1 2">
    <name type="scientific">Gordonia malaquae NBRC 108250</name>
    <dbReference type="NCBI Taxonomy" id="1223542"/>
    <lineage>
        <taxon>Bacteria</taxon>
        <taxon>Bacillati</taxon>
        <taxon>Actinomycetota</taxon>
        <taxon>Actinomycetes</taxon>
        <taxon>Mycobacteriales</taxon>
        <taxon>Gordoniaceae</taxon>
        <taxon>Gordonia</taxon>
    </lineage>
</organism>
<dbReference type="SUPFAM" id="SSF54690">
    <property type="entry name" value="Molybdopterin synthase subunit MoaE"/>
    <property type="match status" value="1"/>
</dbReference>
<dbReference type="RefSeq" id="WP_008376617.1">
    <property type="nucleotide sequence ID" value="NZ_BAOP01000003.1"/>
</dbReference>
<dbReference type="AlphaFoldDB" id="M3UT99"/>
<dbReference type="Pfam" id="PF02391">
    <property type="entry name" value="MoaE"/>
    <property type="match status" value="1"/>
</dbReference>
<dbReference type="STRING" id="410332.SAMN04488550_2534"/>
<dbReference type="CDD" id="cd00756">
    <property type="entry name" value="MoaE"/>
    <property type="match status" value="1"/>
</dbReference>
<proteinExistence type="predicted"/>
<dbReference type="PANTHER" id="PTHR23404">
    <property type="entry name" value="MOLYBDOPTERIN SYNTHASE RELATED"/>
    <property type="match status" value="1"/>
</dbReference>
<dbReference type="OrthoDB" id="9794429at2"/>
<evidence type="ECO:0000313" key="1">
    <source>
        <dbReference type="EMBL" id="GAC78552.1"/>
    </source>
</evidence>
<sequence>MIVFARISDIPLDVAEHLDAVAERSAGATALFVGTVRDHDPDATGRVERLEYSAHPDAPTILMSIVDGLDTPAVRIAISHRVGDLAVGDVAIVCAVSAAHRGDVYAVNRDVVERVKAELPVWKKQVETDGTSSWIGLGGLV</sequence>
<name>M3UT99_GORML</name>
<dbReference type="GO" id="GO:0006777">
    <property type="term" value="P:Mo-molybdopterin cofactor biosynthetic process"/>
    <property type="evidence" value="ECO:0007669"/>
    <property type="project" value="InterPro"/>
</dbReference>
<protein>
    <submittedName>
        <fullName evidence="1">Molybdopterin synthase large subunit MoaE</fullName>
    </submittedName>
</protein>
<dbReference type="InterPro" id="IPR036563">
    <property type="entry name" value="MoaE_sf"/>
</dbReference>
<comment type="caution">
    <text evidence="1">The sequence shown here is derived from an EMBL/GenBank/DDBJ whole genome shotgun (WGS) entry which is preliminary data.</text>
</comment>
<dbReference type="Proteomes" id="UP000035009">
    <property type="component" value="Unassembled WGS sequence"/>
</dbReference>
<dbReference type="Gene3D" id="3.90.1170.40">
    <property type="entry name" value="Molybdopterin biosynthesis MoaE subunit"/>
    <property type="match status" value="1"/>
</dbReference>
<evidence type="ECO:0000313" key="2">
    <source>
        <dbReference type="Proteomes" id="UP000035009"/>
    </source>
</evidence>
<dbReference type="EMBL" id="BAOP01000003">
    <property type="protein sequence ID" value="GAC78552.1"/>
    <property type="molecule type" value="Genomic_DNA"/>
</dbReference>
<reference evidence="1 2" key="1">
    <citation type="submission" date="2013-02" db="EMBL/GenBank/DDBJ databases">
        <title>Whole genome shotgun sequence of Gordonia malaquae NBRC 108250.</title>
        <authorList>
            <person name="Yoshida I."/>
            <person name="Hosoyama A."/>
            <person name="Tsuchikane K."/>
            <person name="Ando Y."/>
            <person name="Baba S."/>
            <person name="Ohji S."/>
            <person name="Hamada M."/>
            <person name="Tamura T."/>
            <person name="Yamazoe A."/>
            <person name="Yamazaki S."/>
            <person name="Fujita N."/>
        </authorList>
    </citation>
    <scope>NUCLEOTIDE SEQUENCE [LARGE SCALE GENOMIC DNA]</scope>
    <source>
        <strain evidence="1 2">NBRC 108250</strain>
    </source>
</reference>
<keyword evidence="2" id="KW-1185">Reference proteome</keyword>